<feature type="transmembrane region" description="Helical" evidence="1">
    <location>
        <begin position="114"/>
        <end position="133"/>
    </location>
</feature>
<dbReference type="PANTHER" id="PTHR37810">
    <property type="entry name" value="IMMUNITY PROTEIN SDPI"/>
    <property type="match status" value="1"/>
</dbReference>
<feature type="transmembrane region" description="Helical" evidence="1">
    <location>
        <begin position="45"/>
        <end position="68"/>
    </location>
</feature>
<feature type="transmembrane region" description="Helical" evidence="1">
    <location>
        <begin position="162"/>
        <end position="182"/>
    </location>
</feature>
<accession>A0A2A4XBJ3</accession>
<dbReference type="InterPro" id="IPR012867">
    <property type="entry name" value="DUF1648"/>
</dbReference>
<keyword evidence="1" id="KW-0472">Membrane</keyword>
<reference evidence="4" key="1">
    <citation type="submission" date="2017-08" db="EMBL/GenBank/DDBJ databases">
        <title>A dynamic microbial community with high functional redundancy inhabits the cold, oxic subseafloor aquifer.</title>
        <authorList>
            <person name="Tully B.J."/>
            <person name="Wheat C.G."/>
            <person name="Glazer B.T."/>
            <person name="Huber J.A."/>
        </authorList>
    </citation>
    <scope>NUCLEOTIDE SEQUENCE [LARGE SCALE GENOMIC DNA]</scope>
</reference>
<dbReference type="EMBL" id="NVUL01000017">
    <property type="protein sequence ID" value="PCI79435.1"/>
    <property type="molecule type" value="Genomic_DNA"/>
</dbReference>
<feature type="transmembrane region" description="Helical" evidence="1">
    <location>
        <begin position="7"/>
        <end position="25"/>
    </location>
</feature>
<organism evidence="3 4">
    <name type="scientific">SAR86 cluster bacterium</name>
    <dbReference type="NCBI Taxonomy" id="2030880"/>
    <lineage>
        <taxon>Bacteria</taxon>
        <taxon>Pseudomonadati</taxon>
        <taxon>Pseudomonadota</taxon>
        <taxon>Gammaproteobacteria</taxon>
        <taxon>SAR86 cluster</taxon>
    </lineage>
</organism>
<dbReference type="Pfam" id="PF13630">
    <property type="entry name" value="SdpI"/>
    <property type="match status" value="1"/>
</dbReference>
<protein>
    <recommendedName>
        <fullName evidence="2">DUF1648 domain-containing protein</fullName>
    </recommendedName>
</protein>
<evidence type="ECO:0000313" key="4">
    <source>
        <dbReference type="Proteomes" id="UP000218767"/>
    </source>
</evidence>
<evidence type="ECO:0000313" key="3">
    <source>
        <dbReference type="EMBL" id="PCI79435.1"/>
    </source>
</evidence>
<name>A0A2A4XBJ3_9GAMM</name>
<feature type="domain" description="DUF1648" evidence="2">
    <location>
        <begin position="14"/>
        <end position="57"/>
    </location>
</feature>
<dbReference type="GO" id="GO:0009636">
    <property type="term" value="P:response to toxic substance"/>
    <property type="evidence" value="ECO:0007669"/>
    <property type="project" value="TreeGrafter"/>
</dbReference>
<feature type="transmembrane region" description="Helical" evidence="1">
    <location>
        <begin position="88"/>
        <end position="108"/>
    </location>
</feature>
<feature type="transmembrane region" description="Helical" evidence="1">
    <location>
        <begin position="188"/>
        <end position="207"/>
    </location>
</feature>
<keyword evidence="1" id="KW-0812">Transmembrane</keyword>
<sequence>MKFIIANALSFACLAAMVVIGIIMYPGLPETIPTQYNFEGVAGNYMPKLVVVLIMPMSYAVSIVVINLMIRFSPEKFAMTNSLRAMDIIVFSAGLLLLASHVGLMVSLGDADSFHQYFAIGMACFLIISGNVIGKTERNFIFGIRIPWTVASMENWRATHRFAGRLMVISGLLLLPLSLYWPSLLLNLALGLGWLVVAAIYSFVFYLKNERNSENKKEAS</sequence>
<comment type="caution">
    <text evidence="3">The sequence shown here is derived from an EMBL/GenBank/DDBJ whole genome shotgun (WGS) entry which is preliminary data.</text>
</comment>
<dbReference type="AlphaFoldDB" id="A0A2A4XBJ3"/>
<dbReference type="Pfam" id="PF07853">
    <property type="entry name" value="DUF1648"/>
    <property type="match status" value="1"/>
</dbReference>
<gene>
    <name evidence="3" type="ORF">COB20_04775</name>
</gene>
<dbReference type="InterPro" id="IPR026272">
    <property type="entry name" value="SdpI"/>
</dbReference>
<dbReference type="InterPro" id="IPR025962">
    <property type="entry name" value="SdpI/YhfL"/>
</dbReference>
<dbReference type="PANTHER" id="PTHR37810:SF5">
    <property type="entry name" value="IMMUNITY PROTEIN SDPI"/>
    <property type="match status" value="1"/>
</dbReference>
<keyword evidence="1" id="KW-1133">Transmembrane helix</keyword>
<evidence type="ECO:0000259" key="2">
    <source>
        <dbReference type="Pfam" id="PF07853"/>
    </source>
</evidence>
<dbReference type="PIRSF" id="PIRSF038959">
    <property type="entry name" value="SdpI"/>
    <property type="match status" value="1"/>
</dbReference>
<dbReference type="Proteomes" id="UP000218767">
    <property type="component" value="Unassembled WGS sequence"/>
</dbReference>
<evidence type="ECO:0000256" key="1">
    <source>
        <dbReference type="SAM" id="Phobius"/>
    </source>
</evidence>
<proteinExistence type="predicted"/>